<dbReference type="CDD" id="cd00761">
    <property type="entry name" value="Glyco_tranf_GTA_type"/>
    <property type="match status" value="1"/>
</dbReference>
<accession>A0A1V8M1P5</accession>
<keyword evidence="2" id="KW-0808">Transferase</keyword>
<protein>
    <submittedName>
        <fullName evidence="2">Glycosyl transferase</fullName>
    </submittedName>
</protein>
<gene>
    <name evidence="2" type="ORF">AU255_17890</name>
</gene>
<evidence type="ECO:0000313" key="3">
    <source>
        <dbReference type="Proteomes" id="UP000191980"/>
    </source>
</evidence>
<dbReference type="Gene3D" id="3.90.550.10">
    <property type="entry name" value="Spore Coat Polysaccharide Biosynthesis Protein SpsA, Chain A"/>
    <property type="match status" value="1"/>
</dbReference>
<dbReference type="OrthoDB" id="9805612at2"/>
<dbReference type="EMBL" id="LPUF01000004">
    <property type="protein sequence ID" value="OQK15343.1"/>
    <property type="molecule type" value="Genomic_DNA"/>
</dbReference>
<dbReference type="InterPro" id="IPR029044">
    <property type="entry name" value="Nucleotide-diphossugar_trans"/>
</dbReference>
<comment type="caution">
    <text evidence="2">The sequence shown here is derived from an EMBL/GenBank/DDBJ whole genome shotgun (WGS) entry which is preliminary data.</text>
</comment>
<sequence length="272" mass="31462">MEISLIIPTYNRCLLLKRALQSVLEQSRPPDEIIIVDDGSTDNTLDMLNDEFPQLTIIKQSNKGVSTARNIGIQQSRGNWIAFLDSDDSWLAEKLTTQIRALQQAPELKICHTEETWIRNGVRVNAMHKHKKTGGWIFEQCLPLCTMSPSSIMIHRSVFDDVGLFDENLPACEDYDLWLRISAKYPVLFLEQPLINKYGGHEDQLSHKYWGMDRFRIQALEKIISQPDLSVENKHSAIKMLLKKARIFRNGALKRDKIESAQYYQQLLDKYQ</sequence>
<name>A0A1V8M1P5_9GAMM</name>
<proteinExistence type="predicted"/>
<keyword evidence="3" id="KW-1185">Reference proteome</keyword>
<dbReference type="AlphaFoldDB" id="A0A1V8M1P5"/>
<dbReference type="GO" id="GO:0016740">
    <property type="term" value="F:transferase activity"/>
    <property type="evidence" value="ECO:0007669"/>
    <property type="project" value="UniProtKB-KW"/>
</dbReference>
<dbReference type="RefSeq" id="WP_080524290.1">
    <property type="nucleotide sequence ID" value="NZ_LPUF01000004.1"/>
</dbReference>
<dbReference type="PANTHER" id="PTHR43685:SF2">
    <property type="entry name" value="GLYCOSYLTRANSFERASE 2-LIKE DOMAIN-CONTAINING PROTEIN"/>
    <property type="match status" value="1"/>
</dbReference>
<dbReference type="Proteomes" id="UP000191980">
    <property type="component" value="Unassembled WGS sequence"/>
</dbReference>
<evidence type="ECO:0000313" key="2">
    <source>
        <dbReference type="EMBL" id="OQK15343.1"/>
    </source>
</evidence>
<dbReference type="InterPro" id="IPR001173">
    <property type="entry name" value="Glyco_trans_2-like"/>
</dbReference>
<dbReference type="SUPFAM" id="SSF53448">
    <property type="entry name" value="Nucleotide-diphospho-sugar transferases"/>
    <property type="match status" value="1"/>
</dbReference>
<dbReference type="Pfam" id="PF00535">
    <property type="entry name" value="Glycos_transf_2"/>
    <property type="match status" value="1"/>
</dbReference>
<organism evidence="2 3">
    <name type="scientific">Methyloprofundus sedimenti</name>
    <dbReference type="NCBI Taxonomy" id="1420851"/>
    <lineage>
        <taxon>Bacteria</taxon>
        <taxon>Pseudomonadati</taxon>
        <taxon>Pseudomonadota</taxon>
        <taxon>Gammaproteobacteria</taxon>
        <taxon>Methylococcales</taxon>
        <taxon>Methylococcaceae</taxon>
        <taxon>Methyloprofundus</taxon>
    </lineage>
</organism>
<dbReference type="InterPro" id="IPR050834">
    <property type="entry name" value="Glycosyltransf_2"/>
</dbReference>
<dbReference type="PANTHER" id="PTHR43685">
    <property type="entry name" value="GLYCOSYLTRANSFERASE"/>
    <property type="match status" value="1"/>
</dbReference>
<feature type="domain" description="Glycosyltransferase 2-like" evidence="1">
    <location>
        <begin position="4"/>
        <end position="109"/>
    </location>
</feature>
<dbReference type="STRING" id="1420851.AU255_17890"/>
<evidence type="ECO:0000259" key="1">
    <source>
        <dbReference type="Pfam" id="PF00535"/>
    </source>
</evidence>
<reference evidence="2 3" key="1">
    <citation type="submission" date="2015-12" db="EMBL/GenBank/DDBJ databases">
        <authorList>
            <person name="Shamseldin A."/>
            <person name="Moawad H."/>
            <person name="Abd El-Rahim W.M."/>
            <person name="Sadowsky M.J."/>
        </authorList>
    </citation>
    <scope>NUCLEOTIDE SEQUENCE [LARGE SCALE GENOMIC DNA]</scope>
    <source>
        <strain evidence="2 3">WF1</strain>
    </source>
</reference>